<dbReference type="InterPro" id="IPR003661">
    <property type="entry name" value="HisK_dim/P_dom"/>
</dbReference>
<dbReference type="Gene3D" id="1.10.287.130">
    <property type="match status" value="1"/>
</dbReference>
<dbReference type="CDD" id="cd00082">
    <property type="entry name" value="HisKA"/>
    <property type="match status" value="1"/>
</dbReference>
<keyword evidence="5" id="KW-0597">Phosphoprotein</keyword>
<dbReference type="InterPro" id="IPR005467">
    <property type="entry name" value="His_kinase_dom"/>
</dbReference>
<keyword evidence="7" id="KW-0547">Nucleotide-binding</keyword>
<keyword evidence="8 13" id="KW-0418">Kinase</keyword>
<protein>
    <recommendedName>
        <fullName evidence="3">histidine kinase</fullName>
        <ecNumber evidence="3">2.7.13.3</ecNumber>
    </recommendedName>
</protein>
<dbReference type="SUPFAM" id="SSF47384">
    <property type="entry name" value="Homodimeric domain of signal transducing histidine kinase"/>
    <property type="match status" value="1"/>
</dbReference>
<dbReference type="EC" id="2.7.13.3" evidence="3"/>
<dbReference type="SMART" id="SM00387">
    <property type="entry name" value="HATPase_c"/>
    <property type="match status" value="1"/>
</dbReference>
<evidence type="ECO:0000313" key="13">
    <source>
        <dbReference type="EMBL" id="MBD2151809.1"/>
    </source>
</evidence>
<dbReference type="PANTHER" id="PTHR43711:SF26">
    <property type="entry name" value="SENSOR HISTIDINE KINASE RCSC"/>
    <property type="match status" value="1"/>
</dbReference>
<dbReference type="Gene3D" id="3.30.565.10">
    <property type="entry name" value="Histidine kinase-like ATPase, C-terminal domain"/>
    <property type="match status" value="1"/>
</dbReference>
<dbReference type="Proteomes" id="UP000631421">
    <property type="component" value="Unassembled WGS sequence"/>
</dbReference>
<proteinExistence type="predicted"/>
<reference evidence="13" key="2">
    <citation type="submission" date="2020-08" db="EMBL/GenBank/DDBJ databases">
        <authorList>
            <person name="Chen M."/>
            <person name="Teng W."/>
            <person name="Zhao L."/>
            <person name="Hu C."/>
            <person name="Zhou Y."/>
            <person name="Han B."/>
            <person name="Song L."/>
            <person name="Shu W."/>
        </authorList>
    </citation>
    <scope>NUCLEOTIDE SEQUENCE</scope>
    <source>
        <strain evidence="13">FACHB-1277</strain>
    </source>
</reference>
<dbReference type="PROSITE" id="PS50109">
    <property type="entry name" value="HIS_KIN"/>
    <property type="match status" value="1"/>
</dbReference>
<evidence type="ECO:0000256" key="11">
    <source>
        <dbReference type="ARBA" id="ARBA00023136"/>
    </source>
</evidence>
<comment type="subcellular location">
    <subcellularLocation>
        <location evidence="2">Cell membrane</location>
    </subcellularLocation>
</comment>
<evidence type="ECO:0000313" key="14">
    <source>
        <dbReference type="Proteomes" id="UP000631421"/>
    </source>
</evidence>
<dbReference type="Pfam" id="PF02518">
    <property type="entry name" value="HATPase_c"/>
    <property type="match status" value="1"/>
</dbReference>
<dbReference type="InterPro" id="IPR004358">
    <property type="entry name" value="Sig_transdc_His_kin-like_C"/>
</dbReference>
<dbReference type="GO" id="GO:0005524">
    <property type="term" value="F:ATP binding"/>
    <property type="evidence" value="ECO:0007669"/>
    <property type="project" value="UniProtKB-KW"/>
</dbReference>
<keyword evidence="10" id="KW-0902">Two-component regulatory system</keyword>
<reference evidence="13" key="1">
    <citation type="journal article" date="2015" name="ISME J.">
        <title>Draft Genome Sequence of Streptomyces incarnatus NRRL8089, which Produces the Nucleoside Antibiotic Sinefungin.</title>
        <authorList>
            <person name="Oshima K."/>
            <person name="Hattori M."/>
            <person name="Shimizu H."/>
            <person name="Fukuda K."/>
            <person name="Nemoto M."/>
            <person name="Inagaki K."/>
            <person name="Tamura T."/>
        </authorList>
    </citation>
    <scope>NUCLEOTIDE SEQUENCE</scope>
    <source>
        <strain evidence="13">FACHB-1277</strain>
    </source>
</reference>
<dbReference type="AlphaFoldDB" id="A0A926UV51"/>
<evidence type="ECO:0000256" key="9">
    <source>
        <dbReference type="ARBA" id="ARBA00022840"/>
    </source>
</evidence>
<dbReference type="FunFam" id="3.30.565.10:FF:000023">
    <property type="entry name" value="PAS domain-containing sensor histidine kinase"/>
    <property type="match status" value="1"/>
</dbReference>
<dbReference type="GO" id="GO:0005886">
    <property type="term" value="C:plasma membrane"/>
    <property type="evidence" value="ECO:0007669"/>
    <property type="project" value="UniProtKB-SubCell"/>
</dbReference>
<keyword evidence="9" id="KW-0067">ATP-binding</keyword>
<evidence type="ECO:0000259" key="12">
    <source>
        <dbReference type="PROSITE" id="PS50109"/>
    </source>
</evidence>
<keyword evidence="14" id="KW-1185">Reference proteome</keyword>
<dbReference type="InterPro" id="IPR036097">
    <property type="entry name" value="HisK_dim/P_sf"/>
</dbReference>
<comment type="caution">
    <text evidence="13">The sequence shown here is derived from an EMBL/GenBank/DDBJ whole genome shotgun (WGS) entry which is preliminary data.</text>
</comment>
<evidence type="ECO:0000256" key="8">
    <source>
        <dbReference type="ARBA" id="ARBA00022777"/>
    </source>
</evidence>
<dbReference type="PRINTS" id="PR00344">
    <property type="entry name" value="BCTRLSENSOR"/>
</dbReference>
<gene>
    <name evidence="13" type="ORF">H6F44_17010</name>
</gene>
<dbReference type="SMART" id="SM00388">
    <property type="entry name" value="HisKA"/>
    <property type="match status" value="1"/>
</dbReference>
<dbReference type="SUPFAM" id="SSF55874">
    <property type="entry name" value="ATPase domain of HSP90 chaperone/DNA topoisomerase II/histidine kinase"/>
    <property type="match status" value="1"/>
</dbReference>
<dbReference type="CDD" id="cd00075">
    <property type="entry name" value="HATPase"/>
    <property type="match status" value="1"/>
</dbReference>
<keyword evidence="6" id="KW-0808">Transferase</keyword>
<accession>A0A926UV51</accession>
<organism evidence="13 14">
    <name type="scientific">Pseudanabaena cinerea FACHB-1277</name>
    <dbReference type="NCBI Taxonomy" id="2949581"/>
    <lineage>
        <taxon>Bacteria</taxon>
        <taxon>Bacillati</taxon>
        <taxon>Cyanobacteriota</taxon>
        <taxon>Cyanophyceae</taxon>
        <taxon>Pseudanabaenales</taxon>
        <taxon>Pseudanabaenaceae</taxon>
        <taxon>Pseudanabaena</taxon>
        <taxon>Pseudanabaena cinerea</taxon>
    </lineage>
</organism>
<evidence type="ECO:0000256" key="6">
    <source>
        <dbReference type="ARBA" id="ARBA00022679"/>
    </source>
</evidence>
<dbReference type="InterPro" id="IPR036890">
    <property type="entry name" value="HATPase_C_sf"/>
</dbReference>
<keyword evidence="11" id="KW-0472">Membrane</keyword>
<evidence type="ECO:0000256" key="7">
    <source>
        <dbReference type="ARBA" id="ARBA00022741"/>
    </source>
</evidence>
<evidence type="ECO:0000256" key="10">
    <source>
        <dbReference type="ARBA" id="ARBA00023012"/>
    </source>
</evidence>
<evidence type="ECO:0000256" key="5">
    <source>
        <dbReference type="ARBA" id="ARBA00022553"/>
    </source>
</evidence>
<sequence>MLSASPDLIAIARSQIILLNQSLGAVASAMYITENVADGRPPNLIEVAVFPEEGAIALPEAFTTDTFPMMSMGRSGLVRQRRFVLPLIYEEAILGFLMTGREDRDWLEYEQLQIQQIANTLAIACALDRRNQWLVTSQQRHYQEQTNFLESLLHQLRNPLTAIRTFAQLLSRRIIAEDPNQKFVTGILRETQHLQDLLSEAEQPAPLLLPQSEVVQALLPAAKMELVPVEVHSILEAIASFAHAIAQERNIQFLANIPDQLPKVLGNELALREVIVNLVENALKYTPSQGYILLGADVKTDTVCIYIQDTGVGIPEADLPHLFERNFRGRQENGAIAGTGLGLAIANDLVQQMEGSIHVISEVGKGSTFAVTLKSILQR</sequence>
<dbReference type="PANTHER" id="PTHR43711">
    <property type="entry name" value="TWO-COMPONENT HISTIDINE KINASE"/>
    <property type="match status" value="1"/>
</dbReference>
<evidence type="ECO:0000256" key="3">
    <source>
        <dbReference type="ARBA" id="ARBA00012438"/>
    </source>
</evidence>
<keyword evidence="4" id="KW-1003">Cell membrane</keyword>
<dbReference type="GO" id="GO:0000155">
    <property type="term" value="F:phosphorelay sensor kinase activity"/>
    <property type="evidence" value="ECO:0007669"/>
    <property type="project" value="InterPro"/>
</dbReference>
<dbReference type="InterPro" id="IPR003594">
    <property type="entry name" value="HATPase_dom"/>
</dbReference>
<dbReference type="Pfam" id="PF00512">
    <property type="entry name" value="HisKA"/>
    <property type="match status" value="1"/>
</dbReference>
<evidence type="ECO:0000256" key="1">
    <source>
        <dbReference type="ARBA" id="ARBA00000085"/>
    </source>
</evidence>
<comment type="catalytic activity">
    <reaction evidence="1">
        <text>ATP + protein L-histidine = ADP + protein N-phospho-L-histidine.</text>
        <dbReference type="EC" id="2.7.13.3"/>
    </reaction>
</comment>
<dbReference type="RefSeq" id="WP_190352227.1">
    <property type="nucleotide sequence ID" value="NZ_JACJPY010000068.1"/>
</dbReference>
<dbReference type="InterPro" id="IPR050736">
    <property type="entry name" value="Sensor_HK_Regulatory"/>
</dbReference>
<feature type="domain" description="Histidine kinase" evidence="12">
    <location>
        <begin position="151"/>
        <end position="377"/>
    </location>
</feature>
<name>A0A926UV51_9CYAN</name>
<evidence type="ECO:0000256" key="2">
    <source>
        <dbReference type="ARBA" id="ARBA00004236"/>
    </source>
</evidence>
<evidence type="ECO:0000256" key="4">
    <source>
        <dbReference type="ARBA" id="ARBA00022475"/>
    </source>
</evidence>
<dbReference type="EMBL" id="JACJPY010000068">
    <property type="protein sequence ID" value="MBD2151809.1"/>
    <property type="molecule type" value="Genomic_DNA"/>
</dbReference>